<keyword evidence="2" id="KW-0597">Phosphoprotein</keyword>
<feature type="domain" description="Carrier" evidence="4">
    <location>
        <begin position="953"/>
        <end position="1030"/>
    </location>
</feature>
<dbReference type="Pfam" id="PF00501">
    <property type="entry name" value="AMP-binding"/>
    <property type="match status" value="1"/>
</dbReference>
<dbReference type="AlphaFoldDB" id="V4C667"/>
<evidence type="ECO:0000313" key="6">
    <source>
        <dbReference type="Proteomes" id="UP000030746"/>
    </source>
</evidence>
<evidence type="ECO:0000256" key="2">
    <source>
        <dbReference type="ARBA" id="ARBA00022553"/>
    </source>
</evidence>
<dbReference type="Gene3D" id="3.30.300.30">
    <property type="match status" value="1"/>
</dbReference>
<dbReference type="InterPro" id="IPR020806">
    <property type="entry name" value="PKS_PP-bd"/>
</dbReference>
<dbReference type="Gene3D" id="3.30.559.10">
    <property type="entry name" value="Chloramphenicol acetyltransferase-like domain"/>
    <property type="match status" value="1"/>
</dbReference>
<dbReference type="STRING" id="225164.V4C667"/>
<dbReference type="Pfam" id="PF13193">
    <property type="entry name" value="AMP-binding_C"/>
    <property type="match status" value="1"/>
</dbReference>
<dbReference type="InterPro" id="IPR036736">
    <property type="entry name" value="ACP-like_sf"/>
</dbReference>
<dbReference type="PROSITE" id="PS50075">
    <property type="entry name" value="CARRIER"/>
    <property type="match status" value="1"/>
</dbReference>
<dbReference type="InterPro" id="IPR042099">
    <property type="entry name" value="ANL_N_sf"/>
</dbReference>
<accession>V4C667</accession>
<dbReference type="InterPro" id="IPR009081">
    <property type="entry name" value="PP-bd_ACP"/>
</dbReference>
<dbReference type="GO" id="GO:0043041">
    <property type="term" value="P:amino acid activation for nonribosomal peptide biosynthetic process"/>
    <property type="evidence" value="ECO:0007669"/>
    <property type="project" value="TreeGrafter"/>
</dbReference>
<dbReference type="Pfam" id="PF00668">
    <property type="entry name" value="Condensation"/>
    <property type="match status" value="1"/>
</dbReference>
<dbReference type="OrthoDB" id="416786at2759"/>
<dbReference type="KEGG" id="lgi:LOTGIDRAFT_174606"/>
<protein>
    <recommendedName>
        <fullName evidence="4">Carrier domain-containing protein</fullName>
    </recommendedName>
</protein>
<dbReference type="SUPFAM" id="SSF47336">
    <property type="entry name" value="ACP-like"/>
    <property type="match status" value="1"/>
</dbReference>
<evidence type="ECO:0000256" key="1">
    <source>
        <dbReference type="ARBA" id="ARBA00022450"/>
    </source>
</evidence>
<dbReference type="InterPro" id="IPR045851">
    <property type="entry name" value="AMP-bd_C_sf"/>
</dbReference>
<dbReference type="RefSeq" id="XP_009052197.1">
    <property type="nucleotide sequence ID" value="XM_009053949.1"/>
</dbReference>
<dbReference type="PANTHER" id="PTHR45527">
    <property type="entry name" value="NONRIBOSOMAL PEPTIDE SYNTHETASE"/>
    <property type="match status" value="1"/>
</dbReference>
<dbReference type="SMART" id="SM00823">
    <property type="entry name" value="PKS_PP"/>
    <property type="match status" value="1"/>
</dbReference>
<dbReference type="CDD" id="cd05930">
    <property type="entry name" value="A_NRPS"/>
    <property type="match status" value="1"/>
</dbReference>
<dbReference type="OMA" id="DFAVHIE"/>
<dbReference type="CTD" id="20242822"/>
<dbReference type="Gene3D" id="1.10.1200.10">
    <property type="entry name" value="ACP-like"/>
    <property type="match status" value="1"/>
</dbReference>
<dbReference type="SUPFAM" id="SSF52777">
    <property type="entry name" value="CoA-dependent acyltransferases"/>
    <property type="match status" value="2"/>
</dbReference>
<dbReference type="HOGENOM" id="CLU_000022_2_4_1"/>
<dbReference type="InterPro" id="IPR025110">
    <property type="entry name" value="AMP-bd_C"/>
</dbReference>
<dbReference type="SUPFAM" id="SSF56801">
    <property type="entry name" value="Acetyl-CoA synthetase-like"/>
    <property type="match status" value="1"/>
</dbReference>
<keyword evidence="6" id="KW-1185">Reference proteome</keyword>
<dbReference type="PROSITE" id="PS00455">
    <property type="entry name" value="AMP_BINDING"/>
    <property type="match status" value="1"/>
</dbReference>
<dbReference type="Gene3D" id="3.40.50.12780">
    <property type="entry name" value="N-terminal domain of ligase-like"/>
    <property type="match status" value="1"/>
</dbReference>
<evidence type="ECO:0000256" key="3">
    <source>
        <dbReference type="ARBA" id="ARBA00022598"/>
    </source>
</evidence>
<dbReference type="EMBL" id="KB201334">
    <property type="protein sequence ID" value="ESO97124.1"/>
    <property type="molecule type" value="Genomic_DNA"/>
</dbReference>
<dbReference type="GO" id="GO:0005737">
    <property type="term" value="C:cytoplasm"/>
    <property type="evidence" value="ECO:0007669"/>
    <property type="project" value="TreeGrafter"/>
</dbReference>
<keyword evidence="1" id="KW-0596">Phosphopantetheine</keyword>
<dbReference type="InterPro" id="IPR001242">
    <property type="entry name" value="Condensation_dom"/>
</dbReference>
<dbReference type="InterPro" id="IPR000873">
    <property type="entry name" value="AMP-dep_synth/lig_dom"/>
</dbReference>
<proteinExistence type="predicted"/>
<name>V4C667_LOTGI</name>
<dbReference type="GO" id="GO:0031177">
    <property type="term" value="F:phosphopantetheine binding"/>
    <property type="evidence" value="ECO:0007669"/>
    <property type="project" value="InterPro"/>
</dbReference>
<dbReference type="GeneID" id="20242822"/>
<evidence type="ECO:0000313" key="5">
    <source>
        <dbReference type="EMBL" id="ESO97124.1"/>
    </source>
</evidence>
<dbReference type="InterPro" id="IPR023213">
    <property type="entry name" value="CAT-like_dom_sf"/>
</dbReference>
<sequence>MENRDSLNKSSISAAQRRMIVMHEKTPESSAYTETLLSYVQYPVDADDIFKRLLESHPILKTIIENTENGEYRTKFYEFEPRINKEIIGTGEDVKEFIKETTPVIPVLSSPLYRFRHVTAGHRHHIILHVHHIICDDVTLMSLNRTLHNLLNGAEFKTTKDQNQLLVQTEAEYIKSNKFEVDEVYWRDIYSTLPLTSEMISNISSSWNDTTTYRANQKMTILLRESQAMVQTICHSLQITAFQYHLSLTAMVLQQYLGTSDICLQVPISNRSFQFQHTVGLFVNTVVPRIKTNYLMTLKENIKNISEVFLKVMEHSNYPMNCLASSILKTHRQSLSTLCIAMFNFATTSSHAQIRIPSKHAKMPISIDIIQDKVSGETELIMEWAEDLVPSGMAERLFESLFEVLSSTDLTIDRRLQETSFLSKAEVKLLQALSKHQEILHVKNVPCQSTLEAHTKEHGDKVAVVCDDGKLTYDQLNRMANVVAHHILSIVEPSILKKQPVVLVMEKDEKAIAAILGIWKAGGFFLPVSLSNTAAMNDIFERSSPALVLTSVTEDFILGDSFPVINVNEIAHDTSNYISVTASIDDLAYVIRTSGSTGTPKQCKIRHRSLQVMASSWKKAYKMTECEVTILQWAPLSFDVFVGDVVRALISVAGTLVVCPDEKRLDVGYILNTIQSHQVSIMEVTPQFGQQLVENAEDGNLNSLKTLILGSDTVQTHLYKKIKSHLRADQRLLNSYGMTEATIDSSFFEGSPPDTASGTVPIGKPLPGVIYHIVNKDTLQLCPVGTVGELYIGGDVLAEGDVDLVRLPLTDSMSLKTGDVARWLPSGDVELLGRLDNMLKLRGFRISTTEIENKIASIDSKIKSVCVLPLSNDAEVELLCTFITVYDEDDGFINKVGVSQKLKGTLPYYMIPDIVHVIDKIPLTTNGKVDRRALPKIEDLLKEGKSKSNDAQPDVSSTVSILSALFAKAMGLDAGAIDNELTFMEQGGHSLILLRFASSIKMSTEYDIGICNIFSYPSIAALANYIDKKSELEATTT</sequence>
<dbReference type="InterPro" id="IPR020845">
    <property type="entry name" value="AMP-binding_CS"/>
</dbReference>
<gene>
    <name evidence="5" type="ORF">LOTGIDRAFT_174606</name>
</gene>
<dbReference type="GO" id="GO:0044550">
    <property type="term" value="P:secondary metabolite biosynthetic process"/>
    <property type="evidence" value="ECO:0007669"/>
    <property type="project" value="TreeGrafter"/>
</dbReference>
<organism evidence="5 6">
    <name type="scientific">Lottia gigantea</name>
    <name type="common">Giant owl limpet</name>
    <dbReference type="NCBI Taxonomy" id="225164"/>
    <lineage>
        <taxon>Eukaryota</taxon>
        <taxon>Metazoa</taxon>
        <taxon>Spiralia</taxon>
        <taxon>Lophotrochozoa</taxon>
        <taxon>Mollusca</taxon>
        <taxon>Gastropoda</taxon>
        <taxon>Patellogastropoda</taxon>
        <taxon>Lottioidea</taxon>
        <taxon>Lottiidae</taxon>
        <taxon>Lottia</taxon>
    </lineage>
</organism>
<dbReference type="Proteomes" id="UP000030746">
    <property type="component" value="Unassembled WGS sequence"/>
</dbReference>
<evidence type="ECO:0000259" key="4">
    <source>
        <dbReference type="PROSITE" id="PS50075"/>
    </source>
</evidence>
<dbReference type="GO" id="GO:0016874">
    <property type="term" value="F:ligase activity"/>
    <property type="evidence" value="ECO:0007669"/>
    <property type="project" value="UniProtKB-KW"/>
</dbReference>
<dbReference type="PANTHER" id="PTHR45527:SF1">
    <property type="entry name" value="FATTY ACID SYNTHASE"/>
    <property type="match status" value="1"/>
</dbReference>
<keyword evidence="3" id="KW-0436">Ligase</keyword>
<dbReference type="Pfam" id="PF00550">
    <property type="entry name" value="PP-binding"/>
    <property type="match status" value="1"/>
</dbReference>
<dbReference type="Gene3D" id="3.30.559.30">
    <property type="entry name" value="Nonribosomal peptide synthetase, condensation domain"/>
    <property type="match status" value="1"/>
</dbReference>
<reference evidence="5 6" key="1">
    <citation type="journal article" date="2013" name="Nature">
        <title>Insights into bilaterian evolution from three spiralian genomes.</title>
        <authorList>
            <person name="Simakov O."/>
            <person name="Marletaz F."/>
            <person name="Cho S.J."/>
            <person name="Edsinger-Gonzales E."/>
            <person name="Havlak P."/>
            <person name="Hellsten U."/>
            <person name="Kuo D.H."/>
            <person name="Larsson T."/>
            <person name="Lv J."/>
            <person name="Arendt D."/>
            <person name="Savage R."/>
            <person name="Osoegawa K."/>
            <person name="de Jong P."/>
            <person name="Grimwood J."/>
            <person name="Chapman J.A."/>
            <person name="Shapiro H."/>
            <person name="Aerts A."/>
            <person name="Otillar R.P."/>
            <person name="Terry A.Y."/>
            <person name="Boore J.L."/>
            <person name="Grigoriev I.V."/>
            <person name="Lindberg D.R."/>
            <person name="Seaver E.C."/>
            <person name="Weisblat D.A."/>
            <person name="Putnam N.H."/>
            <person name="Rokhsar D.S."/>
        </authorList>
    </citation>
    <scope>NUCLEOTIDE SEQUENCE [LARGE SCALE GENOMIC DNA]</scope>
</reference>